<dbReference type="Proteomes" id="UP001165283">
    <property type="component" value="Unassembled WGS sequence"/>
</dbReference>
<dbReference type="RefSeq" id="WP_252445114.1">
    <property type="nucleotide sequence ID" value="NZ_JAGSOV010000073.1"/>
</dbReference>
<comment type="caution">
    <text evidence="1">The sequence shown here is derived from an EMBL/GenBank/DDBJ whole genome shotgun (WGS) entry which is preliminary data.</text>
</comment>
<proteinExistence type="predicted"/>
<accession>A0ABT1AAI2</accession>
<evidence type="ECO:0000313" key="1">
    <source>
        <dbReference type="EMBL" id="MCO1659961.1"/>
    </source>
</evidence>
<protein>
    <submittedName>
        <fullName evidence="1">Uncharacterized protein</fullName>
    </submittedName>
</protein>
<dbReference type="EMBL" id="JAGSOV010000073">
    <property type="protein sequence ID" value="MCO1659961.1"/>
    <property type="molecule type" value="Genomic_DNA"/>
</dbReference>
<keyword evidence="2" id="KW-1185">Reference proteome</keyword>
<organism evidence="1 2">
    <name type="scientific">Pseudonocardia humida</name>
    <dbReference type="NCBI Taxonomy" id="2800819"/>
    <lineage>
        <taxon>Bacteria</taxon>
        <taxon>Bacillati</taxon>
        <taxon>Actinomycetota</taxon>
        <taxon>Actinomycetes</taxon>
        <taxon>Pseudonocardiales</taxon>
        <taxon>Pseudonocardiaceae</taxon>
        <taxon>Pseudonocardia</taxon>
    </lineage>
</organism>
<evidence type="ECO:0000313" key="2">
    <source>
        <dbReference type="Proteomes" id="UP001165283"/>
    </source>
</evidence>
<name>A0ABT1AAI2_9PSEU</name>
<reference evidence="1" key="1">
    <citation type="submission" date="2021-04" db="EMBL/GenBank/DDBJ databases">
        <title>Pseudonocardia sp. nov., isolated from sandy soil of mangrove forest.</title>
        <authorList>
            <person name="Zan Z."/>
            <person name="Huang R."/>
            <person name="Liu W."/>
        </authorList>
    </citation>
    <scope>NUCLEOTIDE SEQUENCE</scope>
    <source>
        <strain evidence="1">S2-4</strain>
    </source>
</reference>
<sequence>MTRTDDRATDSPAQPPLPAVVCDMTDAPDTGEQRLQEYARLFATAFISRERTSTGMRWRLRADDGIEALARDLAARENACCAFMSTTITTTDGEVLWDSTTIDDPAARAVLDLLHELPEARLTDADEVHERFVRTTGVPIVITDGPVTRRATPEEIRGGPTPLES</sequence>
<gene>
    <name evidence="1" type="ORF">KDL28_33360</name>
</gene>